<keyword evidence="2 5" id="KW-0689">Ribosomal protein</keyword>
<dbReference type="GO" id="GO:0006412">
    <property type="term" value="P:translation"/>
    <property type="evidence" value="ECO:0007669"/>
    <property type="project" value="UniProtKB-UniRule"/>
</dbReference>
<organism evidence="6 7">
    <name type="scientific">Limosilactobacillus fermentum</name>
    <name type="common">Lactobacillus fermentum</name>
    <dbReference type="NCBI Taxonomy" id="1613"/>
    <lineage>
        <taxon>Bacteria</taxon>
        <taxon>Bacillati</taxon>
        <taxon>Bacillota</taxon>
        <taxon>Bacilli</taxon>
        <taxon>Lactobacillales</taxon>
        <taxon>Lactobacillaceae</taxon>
        <taxon>Limosilactobacillus</taxon>
    </lineage>
</organism>
<protein>
    <recommendedName>
        <fullName evidence="4 5">Large ribosomal subunit protein bL33</fullName>
    </recommendedName>
</protein>
<dbReference type="InterPro" id="IPR038584">
    <property type="entry name" value="Ribosomal_bL33_sf"/>
</dbReference>
<accession>A0ABD0AKI7</accession>
<dbReference type="GO" id="GO:1990904">
    <property type="term" value="C:ribonucleoprotein complex"/>
    <property type="evidence" value="ECO:0007669"/>
    <property type="project" value="UniProtKB-KW"/>
</dbReference>
<sequence>MVKKVALECSECGRRNYSVPARPNHEERLELKKFCKHCEKVTVHRETR</sequence>
<dbReference type="NCBIfam" id="NF001764">
    <property type="entry name" value="PRK00504.1"/>
    <property type="match status" value="1"/>
</dbReference>
<dbReference type="RefSeq" id="WP_081011395.1">
    <property type="nucleotide sequence ID" value="NZ_BOLH01000008.1"/>
</dbReference>
<dbReference type="Proteomes" id="UP000653631">
    <property type="component" value="Unassembled WGS sequence"/>
</dbReference>
<evidence type="ECO:0000256" key="4">
    <source>
        <dbReference type="ARBA" id="ARBA00035176"/>
    </source>
</evidence>
<dbReference type="Pfam" id="PF00471">
    <property type="entry name" value="Ribosomal_L33"/>
    <property type="match status" value="1"/>
</dbReference>
<evidence type="ECO:0000256" key="5">
    <source>
        <dbReference type="HAMAP-Rule" id="MF_00294"/>
    </source>
</evidence>
<dbReference type="Gene3D" id="2.20.28.120">
    <property type="entry name" value="Ribosomal protein L33"/>
    <property type="match status" value="1"/>
</dbReference>
<evidence type="ECO:0000313" key="7">
    <source>
        <dbReference type="Proteomes" id="UP000653631"/>
    </source>
</evidence>
<gene>
    <name evidence="5" type="primary">rpmG</name>
    <name evidence="6" type="ORF">LF01B1_09730</name>
</gene>
<comment type="similarity">
    <text evidence="1 5">Belongs to the bacterial ribosomal protein bL33 family.</text>
</comment>
<reference evidence="6 7" key="1">
    <citation type="submission" date="2021-01" db="EMBL/GenBank/DDBJ databases">
        <title>Development of a method for detection of lactic acid bacteria that cause putrefactive shochu mash.</title>
        <authorList>
            <person name="Takashita H."/>
            <person name="Fujihara E."/>
            <person name="Takayama K."/>
            <person name="Yamamoto H."/>
            <person name="Mizutani M."/>
            <person name="Kajiwara Y."/>
        </authorList>
    </citation>
    <scope>NUCLEOTIDE SEQUENCE [LARGE SCALE GENOMIC DNA]</scope>
    <source>
        <strain evidence="6 7">01-B1</strain>
    </source>
</reference>
<dbReference type="InterPro" id="IPR001705">
    <property type="entry name" value="Ribosomal_bL33"/>
</dbReference>
<dbReference type="GO" id="GO:0005737">
    <property type="term" value="C:cytoplasm"/>
    <property type="evidence" value="ECO:0007669"/>
    <property type="project" value="UniProtKB-ARBA"/>
</dbReference>
<dbReference type="NCBIfam" id="TIGR01023">
    <property type="entry name" value="rpmG_bact"/>
    <property type="match status" value="1"/>
</dbReference>
<evidence type="ECO:0000313" key="6">
    <source>
        <dbReference type="EMBL" id="GIC71958.1"/>
    </source>
</evidence>
<dbReference type="InterPro" id="IPR011332">
    <property type="entry name" value="Ribosomal_zn-bd"/>
</dbReference>
<proteinExistence type="inferred from homology"/>
<evidence type="ECO:0000256" key="3">
    <source>
        <dbReference type="ARBA" id="ARBA00023274"/>
    </source>
</evidence>
<dbReference type="SUPFAM" id="SSF57829">
    <property type="entry name" value="Zn-binding ribosomal proteins"/>
    <property type="match status" value="1"/>
</dbReference>
<evidence type="ECO:0000256" key="1">
    <source>
        <dbReference type="ARBA" id="ARBA00007596"/>
    </source>
</evidence>
<dbReference type="HAMAP" id="MF_00294">
    <property type="entry name" value="Ribosomal_bL33"/>
    <property type="match status" value="1"/>
</dbReference>
<comment type="caution">
    <text evidence="6">The sequence shown here is derived from an EMBL/GenBank/DDBJ whole genome shotgun (WGS) entry which is preliminary data.</text>
</comment>
<dbReference type="EMBL" id="BOLH01000008">
    <property type="protein sequence ID" value="GIC71958.1"/>
    <property type="molecule type" value="Genomic_DNA"/>
</dbReference>
<dbReference type="AlphaFoldDB" id="A0ABD0AKI7"/>
<dbReference type="GO" id="GO:0005840">
    <property type="term" value="C:ribosome"/>
    <property type="evidence" value="ECO:0007669"/>
    <property type="project" value="UniProtKB-KW"/>
</dbReference>
<name>A0ABD0AKI7_LIMFE</name>
<keyword evidence="3 5" id="KW-0687">Ribonucleoprotein</keyword>
<evidence type="ECO:0000256" key="2">
    <source>
        <dbReference type="ARBA" id="ARBA00022980"/>
    </source>
</evidence>